<accession>B4SG06</accession>
<dbReference type="STRING" id="324925.Ppha_2674"/>
<reference evidence="1 2" key="1">
    <citation type="submission" date="2008-06" db="EMBL/GenBank/DDBJ databases">
        <title>Complete sequence of Pelodictyon phaeoclathratiforme BU-1.</title>
        <authorList>
            <consortium name="US DOE Joint Genome Institute"/>
            <person name="Lucas S."/>
            <person name="Copeland A."/>
            <person name="Lapidus A."/>
            <person name="Glavina del Rio T."/>
            <person name="Dalin E."/>
            <person name="Tice H."/>
            <person name="Bruce D."/>
            <person name="Goodwin L."/>
            <person name="Pitluck S."/>
            <person name="Schmutz J."/>
            <person name="Larimer F."/>
            <person name="Land M."/>
            <person name="Hauser L."/>
            <person name="Kyrpides N."/>
            <person name="Mikhailova N."/>
            <person name="Liu Z."/>
            <person name="Li T."/>
            <person name="Zhao F."/>
            <person name="Overmann J."/>
            <person name="Bryant D.A."/>
            <person name="Richardson P."/>
        </authorList>
    </citation>
    <scope>NUCLEOTIDE SEQUENCE [LARGE SCALE GENOMIC DNA]</scope>
    <source>
        <strain evidence="2">DSM 5477 / BU-1</strain>
    </source>
</reference>
<dbReference type="EMBL" id="CP001110">
    <property type="protein sequence ID" value="ACF44833.1"/>
    <property type="molecule type" value="Genomic_DNA"/>
</dbReference>
<dbReference type="HOGENOM" id="CLU_3138860_0_0_10"/>
<dbReference type="AlphaFoldDB" id="B4SG06"/>
<protein>
    <submittedName>
        <fullName evidence="1">Uncharacterized protein</fullName>
    </submittedName>
</protein>
<evidence type="ECO:0000313" key="1">
    <source>
        <dbReference type="EMBL" id="ACF44833.1"/>
    </source>
</evidence>
<gene>
    <name evidence="1" type="ordered locus">Ppha_2674</name>
</gene>
<name>B4SG06_PELPB</name>
<proteinExistence type="predicted"/>
<dbReference type="KEGG" id="pph:Ppha_2674"/>
<keyword evidence="2" id="KW-1185">Reference proteome</keyword>
<sequence>MQSLFTIIIVWFHGTLYSSGTVLYLGSFNGEKPCDLYKTIFYPAYDFNQ</sequence>
<organism evidence="1 2">
    <name type="scientific">Pelodictyon phaeoclathratiforme (strain DSM 5477 / BU-1)</name>
    <dbReference type="NCBI Taxonomy" id="324925"/>
    <lineage>
        <taxon>Bacteria</taxon>
        <taxon>Pseudomonadati</taxon>
        <taxon>Chlorobiota</taxon>
        <taxon>Chlorobiia</taxon>
        <taxon>Chlorobiales</taxon>
        <taxon>Chlorobiaceae</taxon>
        <taxon>Chlorobium/Pelodictyon group</taxon>
        <taxon>Pelodictyon</taxon>
    </lineage>
</organism>
<evidence type="ECO:0000313" key="2">
    <source>
        <dbReference type="Proteomes" id="UP000002724"/>
    </source>
</evidence>
<dbReference type="Proteomes" id="UP000002724">
    <property type="component" value="Chromosome"/>
</dbReference>